<accession>T1BJK7</accession>
<evidence type="ECO:0008006" key="2">
    <source>
        <dbReference type="Google" id="ProtNLM"/>
    </source>
</evidence>
<dbReference type="AlphaFoldDB" id="T1BJK7"/>
<comment type="caution">
    <text evidence="1">The sequence shown here is derived from an EMBL/GenBank/DDBJ whole genome shotgun (WGS) entry which is preliminary data.</text>
</comment>
<sequence>MRARTLLAVLIACAVCVTAAAETVVVEGHLEIAPTTVPHPHRGQTMQQVERTFGVPQKRYPAVGHPPMTRWDYRDFSVYFEYTRVIHAVVHPPARN</sequence>
<dbReference type="EMBL" id="AUZX01004747">
    <property type="protein sequence ID" value="EQD69967.1"/>
    <property type="molecule type" value="Genomic_DNA"/>
</dbReference>
<protein>
    <recommendedName>
        <fullName evidence="2">Phosphodiesterase</fullName>
    </recommendedName>
</protein>
<evidence type="ECO:0000313" key="1">
    <source>
        <dbReference type="EMBL" id="EQD69967.1"/>
    </source>
</evidence>
<reference evidence="1" key="2">
    <citation type="journal article" date="2014" name="ISME J.">
        <title>Microbial stratification in low pH oxic and suboxic macroscopic growths along an acid mine drainage.</title>
        <authorList>
            <person name="Mendez-Garcia C."/>
            <person name="Mesa V."/>
            <person name="Sprenger R.R."/>
            <person name="Richter M."/>
            <person name="Diez M.S."/>
            <person name="Solano J."/>
            <person name="Bargiela R."/>
            <person name="Golyshina O.V."/>
            <person name="Manteca A."/>
            <person name="Ramos J.L."/>
            <person name="Gallego J.R."/>
            <person name="Llorente I."/>
            <person name="Martins Dos Santos V.A."/>
            <person name="Jensen O.N."/>
            <person name="Pelaez A.I."/>
            <person name="Sanchez J."/>
            <person name="Ferrer M."/>
        </authorList>
    </citation>
    <scope>NUCLEOTIDE SEQUENCE</scope>
</reference>
<reference evidence="1" key="1">
    <citation type="submission" date="2013-08" db="EMBL/GenBank/DDBJ databases">
        <authorList>
            <person name="Mendez C."/>
            <person name="Richter M."/>
            <person name="Ferrer M."/>
            <person name="Sanchez J."/>
        </authorList>
    </citation>
    <scope>NUCLEOTIDE SEQUENCE</scope>
</reference>
<name>T1BJK7_9ZZZZ</name>
<proteinExistence type="predicted"/>
<organism evidence="1">
    <name type="scientific">mine drainage metagenome</name>
    <dbReference type="NCBI Taxonomy" id="410659"/>
    <lineage>
        <taxon>unclassified sequences</taxon>
        <taxon>metagenomes</taxon>
        <taxon>ecological metagenomes</taxon>
    </lineage>
</organism>
<gene>
    <name evidence="1" type="ORF">B1A_06550</name>
</gene>